<evidence type="ECO:0000256" key="4">
    <source>
        <dbReference type="HAMAP-Rule" id="MF_02126"/>
    </source>
</evidence>
<dbReference type="PROSITE" id="PS00092">
    <property type="entry name" value="N6_MTASE"/>
    <property type="match status" value="1"/>
</dbReference>
<dbReference type="InterPro" id="IPR002052">
    <property type="entry name" value="DNA_methylase_N6_adenine_CS"/>
</dbReference>
<dbReference type="SUPFAM" id="SSF53335">
    <property type="entry name" value="S-adenosyl-L-methionine-dependent methyltransferases"/>
    <property type="match status" value="1"/>
</dbReference>
<feature type="domain" description="Methyltransferase small" evidence="5">
    <location>
        <begin position="122"/>
        <end position="222"/>
    </location>
</feature>
<dbReference type="NCBIfam" id="TIGR00536">
    <property type="entry name" value="hemK_fam"/>
    <property type="match status" value="1"/>
</dbReference>
<reference evidence="6" key="1">
    <citation type="journal article" date="2015" name="ISME J.">
        <title>Draft Genome Sequence of Streptomyces incarnatus NRRL8089, which Produces the Nucleoside Antibiotic Sinefungin.</title>
        <authorList>
            <person name="Oshima K."/>
            <person name="Hattori M."/>
            <person name="Shimizu H."/>
            <person name="Fukuda K."/>
            <person name="Nemoto M."/>
            <person name="Inagaki K."/>
            <person name="Tamura T."/>
        </authorList>
    </citation>
    <scope>NUCLEOTIDE SEQUENCE</scope>
    <source>
        <strain evidence="6">FACHB-1375</strain>
    </source>
</reference>
<comment type="catalytic activity">
    <reaction evidence="4">
        <text>L-glutaminyl-[peptide chain release factor] + S-adenosyl-L-methionine = N(5)-methyl-L-glutaminyl-[peptide chain release factor] + S-adenosyl-L-homocysteine + H(+)</text>
        <dbReference type="Rhea" id="RHEA:42896"/>
        <dbReference type="Rhea" id="RHEA-COMP:10271"/>
        <dbReference type="Rhea" id="RHEA-COMP:10272"/>
        <dbReference type="ChEBI" id="CHEBI:15378"/>
        <dbReference type="ChEBI" id="CHEBI:30011"/>
        <dbReference type="ChEBI" id="CHEBI:57856"/>
        <dbReference type="ChEBI" id="CHEBI:59789"/>
        <dbReference type="ChEBI" id="CHEBI:61891"/>
        <dbReference type="EC" id="2.1.1.297"/>
    </reaction>
</comment>
<feature type="binding site" evidence="4">
    <location>
        <begin position="149"/>
        <end position="153"/>
    </location>
    <ligand>
        <name>S-adenosyl-L-methionine</name>
        <dbReference type="ChEBI" id="CHEBI:59789"/>
    </ligand>
</feature>
<dbReference type="InterPro" id="IPR004556">
    <property type="entry name" value="HemK-like"/>
</dbReference>
<dbReference type="AlphaFoldDB" id="A0A926ZLK6"/>
<feature type="binding site" evidence="4">
    <location>
        <position position="218"/>
    </location>
    <ligand>
        <name>S-adenosyl-L-methionine</name>
        <dbReference type="ChEBI" id="CHEBI:59789"/>
    </ligand>
</feature>
<gene>
    <name evidence="4 6" type="primary">prmC</name>
    <name evidence="6" type="ORF">H6G03_36395</name>
</gene>
<dbReference type="EC" id="2.1.1.297" evidence="4"/>
<dbReference type="NCBIfam" id="TIGR03534">
    <property type="entry name" value="RF_mod_PrmC"/>
    <property type="match status" value="1"/>
</dbReference>
<dbReference type="RefSeq" id="WP_190475839.1">
    <property type="nucleotide sequence ID" value="NZ_JACJPW010000215.1"/>
</dbReference>
<dbReference type="EMBL" id="JACJPW010000215">
    <property type="protein sequence ID" value="MBD2186472.1"/>
    <property type="molecule type" value="Genomic_DNA"/>
</dbReference>
<keyword evidence="3 4" id="KW-0949">S-adenosyl-L-methionine</keyword>
<dbReference type="GO" id="GO:0032259">
    <property type="term" value="P:methylation"/>
    <property type="evidence" value="ECO:0007669"/>
    <property type="project" value="UniProtKB-KW"/>
</dbReference>
<dbReference type="PANTHER" id="PTHR47441">
    <property type="match status" value="1"/>
</dbReference>
<comment type="similarity">
    <text evidence="4">Belongs to the protein N5-glutamine methyltransferase family. PrmC subfamily.</text>
</comment>
<dbReference type="InterPro" id="IPR007848">
    <property type="entry name" value="Small_mtfrase_dom"/>
</dbReference>
<feature type="binding site" evidence="4">
    <location>
        <begin position="218"/>
        <end position="221"/>
    </location>
    <ligand>
        <name>substrate</name>
    </ligand>
</feature>
<dbReference type="Proteomes" id="UP000641646">
    <property type="component" value="Unassembled WGS sequence"/>
</dbReference>
<comment type="caution">
    <text evidence="6">The sequence shown here is derived from an EMBL/GenBank/DDBJ whole genome shotgun (WGS) entry which is preliminary data.</text>
</comment>
<keyword evidence="2 4" id="KW-0808">Transferase</keyword>
<accession>A0A926ZLK6</accession>
<evidence type="ECO:0000313" key="6">
    <source>
        <dbReference type="EMBL" id="MBD2186472.1"/>
    </source>
</evidence>
<evidence type="ECO:0000259" key="5">
    <source>
        <dbReference type="Pfam" id="PF05175"/>
    </source>
</evidence>
<name>A0A926ZLK6_9CYAN</name>
<keyword evidence="1 4" id="KW-0489">Methyltransferase</keyword>
<dbReference type="InterPro" id="IPR052663">
    <property type="entry name" value="RF_glutamine_MTase_cyano"/>
</dbReference>
<dbReference type="CDD" id="cd02440">
    <property type="entry name" value="AdoMet_MTases"/>
    <property type="match status" value="1"/>
</dbReference>
<dbReference type="HAMAP" id="MF_02126">
    <property type="entry name" value="RF_methyltr_PrmC"/>
    <property type="match status" value="1"/>
</dbReference>
<evidence type="ECO:0000256" key="1">
    <source>
        <dbReference type="ARBA" id="ARBA00022603"/>
    </source>
</evidence>
<evidence type="ECO:0000256" key="2">
    <source>
        <dbReference type="ARBA" id="ARBA00022679"/>
    </source>
</evidence>
<keyword evidence="7" id="KW-1185">Reference proteome</keyword>
<sequence length="313" mass="34921">MADDRSVSGLELWRWRQNALAAAKAADVPLTEVDWMLQEVAGLDRLTLRLESYKDWPKIKLKLPLPELNQLWQRRLQERLPVQYVTGIAPWRHFKLKVSPAVLIPRPETECLIDLAIASVKRPDYSSNSYSPALPLSRSPALPHWADLGTGSGAIAIGLADAFPDATIHAVDKSAAALDIARENAQTLGFANRINFYRGSWFEPLEHLKGKLSGMISNPPYIPREMLPSLQAEVTKHEPHLALDGGIDGLDCIRHLVEKAPEYLRPGGLWLIEMMAGQADAVAELLERQGSYCEIQIFSDLEGVNRFALAYRC</sequence>
<feature type="binding site" evidence="4">
    <location>
        <position position="172"/>
    </location>
    <ligand>
        <name>S-adenosyl-L-methionine</name>
        <dbReference type="ChEBI" id="CHEBI:59789"/>
    </ligand>
</feature>
<dbReference type="Pfam" id="PF05175">
    <property type="entry name" value="MTS"/>
    <property type="match status" value="1"/>
</dbReference>
<reference evidence="6" key="2">
    <citation type="submission" date="2020-08" db="EMBL/GenBank/DDBJ databases">
        <authorList>
            <person name="Chen M."/>
            <person name="Teng W."/>
            <person name="Zhao L."/>
            <person name="Hu C."/>
            <person name="Zhou Y."/>
            <person name="Han B."/>
            <person name="Song L."/>
            <person name="Shu W."/>
        </authorList>
    </citation>
    <scope>NUCLEOTIDE SEQUENCE</scope>
    <source>
        <strain evidence="6">FACHB-1375</strain>
    </source>
</reference>
<dbReference type="PANTHER" id="PTHR47441:SF3">
    <property type="entry name" value="RELEASE FACTOR GLUTAMINE METHYLTRANSFERASE"/>
    <property type="match status" value="1"/>
</dbReference>
<proteinExistence type="inferred from homology"/>
<evidence type="ECO:0000256" key="3">
    <source>
        <dbReference type="ARBA" id="ARBA00022691"/>
    </source>
</evidence>
<organism evidence="6 7">
    <name type="scientific">Aerosakkonema funiforme FACHB-1375</name>
    <dbReference type="NCBI Taxonomy" id="2949571"/>
    <lineage>
        <taxon>Bacteria</taxon>
        <taxon>Bacillati</taxon>
        <taxon>Cyanobacteriota</taxon>
        <taxon>Cyanophyceae</taxon>
        <taxon>Oscillatoriophycideae</taxon>
        <taxon>Aerosakkonematales</taxon>
        <taxon>Aerosakkonemataceae</taxon>
        <taxon>Aerosakkonema</taxon>
    </lineage>
</organism>
<feature type="binding site" evidence="4">
    <location>
        <position position="201"/>
    </location>
    <ligand>
        <name>S-adenosyl-L-methionine</name>
        <dbReference type="ChEBI" id="CHEBI:59789"/>
    </ligand>
</feature>
<dbReference type="InterPro" id="IPR029063">
    <property type="entry name" value="SAM-dependent_MTases_sf"/>
</dbReference>
<dbReference type="Gene3D" id="3.40.50.150">
    <property type="entry name" value="Vaccinia Virus protein VP39"/>
    <property type="match status" value="1"/>
</dbReference>
<dbReference type="GO" id="GO:0003676">
    <property type="term" value="F:nucleic acid binding"/>
    <property type="evidence" value="ECO:0007669"/>
    <property type="project" value="InterPro"/>
</dbReference>
<protein>
    <recommendedName>
        <fullName evidence="4">Release factor glutamine methyltransferase</fullName>
        <shortName evidence="4">RF MTase</shortName>
        <ecNumber evidence="4">2.1.1.297</ecNumber>
    </recommendedName>
    <alternativeName>
        <fullName evidence="4">N5-glutamine methyltransferase PrmC</fullName>
    </alternativeName>
    <alternativeName>
        <fullName evidence="4">Protein-(glutamine-N5) MTase PrmC</fullName>
    </alternativeName>
    <alternativeName>
        <fullName evidence="4">Protein-glutamine N-methyltransferase PrmC</fullName>
    </alternativeName>
</protein>
<dbReference type="InterPro" id="IPR019874">
    <property type="entry name" value="RF_methyltr_PrmC"/>
</dbReference>
<dbReference type="Gene3D" id="1.10.8.10">
    <property type="entry name" value="DNA helicase RuvA subunit, C-terminal domain"/>
    <property type="match status" value="1"/>
</dbReference>
<evidence type="ECO:0000313" key="7">
    <source>
        <dbReference type="Proteomes" id="UP000641646"/>
    </source>
</evidence>
<dbReference type="GO" id="GO:0102559">
    <property type="term" value="F:peptide chain release factor N(5)-glutamine methyltransferase activity"/>
    <property type="evidence" value="ECO:0007669"/>
    <property type="project" value="UniProtKB-EC"/>
</dbReference>
<comment type="function">
    <text evidence="4">Methylates the class 1 translation termination release factors RF1/PrfA and RF2/PrfB on the glutamine residue of the universally conserved GGQ motif.</text>
</comment>